<dbReference type="RefSeq" id="WP_186900804.1">
    <property type="nucleotide sequence ID" value="NZ_JACOOT010000004.1"/>
</dbReference>
<dbReference type="Pfam" id="PF00665">
    <property type="entry name" value="rve"/>
    <property type="match status" value="1"/>
</dbReference>
<gene>
    <name evidence="2" type="ORF">H8S54_02160</name>
</gene>
<dbReference type="AlphaFoldDB" id="A0A8I0DPZ5"/>
<dbReference type="GO" id="GO:0003676">
    <property type="term" value="F:nucleic acid binding"/>
    <property type="evidence" value="ECO:0007669"/>
    <property type="project" value="InterPro"/>
</dbReference>
<dbReference type="PANTHER" id="PTHR46889:SF4">
    <property type="entry name" value="TRANSPOSASE INSO FOR INSERTION SEQUENCE ELEMENT IS911B-RELATED"/>
    <property type="match status" value="1"/>
</dbReference>
<feature type="domain" description="Integrase catalytic" evidence="1">
    <location>
        <begin position="121"/>
        <end position="285"/>
    </location>
</feature>
<evidence type="ECO:0000313" key="2">
    <source>
        <dbReference type="EMBL" id="MBC5649956.1"/>
    </source>
</evidence>
<dbReference type="Gene3D" id="3.30.420.10">
    <property type="entry name" value="Ribonuclease H-like superfamily/Ribonuclease H"/>
    <property type="match status" value="1"/>
</dbReference>
<dbReference type="InterPro" id="IPR012337">
    <property type="entry name" value="RNaseH-like_sf"/>
</dbReference>
<organism evidence="2 3">
    <name type="scientific">Blautia segnis</name>
    <dbReference type="NCBI Taxonomy" id="2763030"/>
    <lineage>
        <taxon>Bacteria</taxon>
        <taxon>Bacillati</taxon>
        <taxon>Bacillota</taxon>
        <taxon>Clostridia</taxon>
        <taxon>Lachnospirales</taxon>
        <taxon>Lachnospiraceae</taxon>
        <taxon>Blautia</taxon>
    </lineage>
</organism>
<dbReference type="PROSITE" id="PS50994">
    <property type="entry name" value="INTEGRASE"/>
    <property type="match status" value="1"/>
</dbReference>
<sequence length="288" mass="34860">MVYRFIDKNKEQFGLRWLCRHFKISLNCYYNYLKDTKRDYYEQRFMVYERIKYIYYNNNRTIGYRPMKIFLQRYGIHLSTTTIHKYMNKDLNLSAIVMRKKPGYKSCKKHKIFDNLLKQNFNVDEKNKIWCTDFTYMRQPNGKFRYNCTIMDLFDRSAIASVNSDYINTELAIETLTEALKKEKPSNGILLHSDQGVQYTSWEFVNFCKDNGVIQSMSKAGCPYDNAPMERFYNTFKNCFYYRYTFESVEQLDEMTKQYINWYNYVRPHSTNNYMTPILSEGDVKKLD</sequence>
<accession>A0A8I0DPZ5</accession>
<dbReference type="Pfam" id="PF13333">
    <property type="entry name" value="rve_2"/>
    <property type="match status" value="1"/>
</dbReference>
<evidence type="ECO:0000259" key="1">
    <source>
        <dbReference type="PROSITE" id="PS50994"/>
    </source>
</evidence>
<keyword evidence="3" id="KW-1185">Reference proteome</keyword>
<name>A0A8I0DPZ5_9FIRM</name>
<dbReference type="InterPro" id="IPR001584">
    <property type="entry name" value="Integrase_cat-core"/>
</dbReference>
<comment type="caution">
    <text evidence="2">The sequence shown here is derived from an EMBL/GenBank/DDBJ whole genome shotgun (WGS) entry which is preliminary data.</text>
</comment>
<dbReference type="EMBL" id="JACOOT010000004">
    <property type="protein sequence ID" value="MBC5649956.1"/>
    <property type="molecule type" value="Genomic_DNA"/>
</dbReference>
<reference evidence="2 3" key="1">
    <citation type="submission" date="2020-08" db="EMBL/GenBank/DDBJ databases">
        <title>Genome public.</title>
        <authorList>
            <person name="Liu C."/>
            <person name="Sun Q."/>
        </authorList>
    </citation>
    <scope>NUCLEOTIDE SEQUENCE [LARGE SCALE GENOMIC DNA]</scope>
    <source>
        <strain evidence="2 3">BX17</strain>
    </source>
</reference>
<dbReference type="InterPro" id="IPR048020">
    <property type="entry name" value="Transpos_IS3"/>
</dbReference>
<dbReference type="InterPro" id="IPR050900">
    <property type="entry name" value="Transposase_IS3/IS150/IS904"/>
</dbReference>
<evidence type="ECO:0000313" key="3">
    <source>
        <dbReference type="Proteomes" id="UP000652847"/>
    </source>
</evidence>
<dbReference type="NCBIfam" id="NF033516">
    <property type="entry name" value="transpos_IS3"/>
    <property type="match status" value="1"/>
</dbReference>
<dbReference type="InterPro" id="IPR036397">
    <property type="entry name" value="RNaseH_sf"/>
</dbReference>
<dbReference type="PANTHER" id="PTHR46889">
    <property type="entry name" value="TRANSPOSASE INSF FOR INSERTION SEQUENCE IS3B-RELATED"/>
    <property type="match status" value="1"/>
</dbReference>
<protein>
    <submittedName>
        <fullName evidence="2">IS3 family transposase</fullName>
    </submittedName>
</protein>
<dbReference type="Proteomes" id="UP000652847">
    <property type="component" value="Unassembled WGS sequence"/>
</dbReference>
<dbReference type="SUPFAM" id="SSF53098">
    <property type="entry name" value="Ribonuclease H-like"/>
    <property type="match status" value="1"/>
</dbReference>
<dbReference type="GO" id="GO:0015074">
    <property type="term" value="P:DNA integration"/>
    <property type="evidence" value="ECO:0007669"/>
    <property type="project" value="InterPro"/>
</dbReference>
<proteinExistence type="predicted"/>